<dbReference type="eggNOG" id="ENOG502S0EC">
    <property type="taxonomic scope" value="Eukaryota"/>
</dbReference>
<feature type="signal peptide" evidence="3">
    <location>
        <begin position="1"/>
        <end position="23"/>
    </location>
</feature>
<name>G0SCK3_CHATD</name>
<dbReference type="InterPro" id="IPR052953">
    <property type="entry name" value="Ser-rich/MCO-related"/>
</dbReference>
<evidence type="ECO:0008006" key="6">
    <source>
        <dbReference type="Google" id="ProtNLM"/>
    </source>
</evidence>
<dbReference type="CDD" id="cd00920">
    <property type="entry name" value="Cupredoxin"/>
    <property type="match status" value="1"/>
</dbReference>
<dbReference type="STRING" id="759272.G0SCK3"/>
<keyword evidence="3" id="KW-0732">Signal</keyword>
<dbReference type="SUPFAM" id="SSF49503">
    <property type="entry name" value="Cupredoxins"/>
    <property type="match status" value="1"/>
</dbReference>
<dbReference type="OrthoDB" id="2331100at2759"/>
<dbReference type="HOGENOM" id="CLU_043835_1_1_1"/>
<accession>G0SCK3</accession>
<protein>
    <recommendedName>
        <fullName evidence="6">Extracellular serine-rich protein</fullName>
    </recommendedName>
</protein>
<evidence type="ECO:0000256" key="1">
    <source>
        <dbReference type="SAM" id="MobiDB-lite"/>
    </source>
</evidence>
<dbReference type="PANTHER" id="PTHR34883:SF8">
    <property type="entry name" value="EXTRACELLULAR SERINE-RICH PROTEIN (AFU_ORTHOLOGUE AFUA_6G00670)"/>
    <property type="match status" value="1"/>
</dbReference>
<dbReference type="RefSeq" id="XP_006696074.1">
    <property type="nucleotide sequence ID" value="XM_006696011.1"/>
</dbReference>
<feature type="transmembrane region" description="Helical" evidence="2">
    <location>
        <begin position="224"/>
        <end position="247"/>
    </location>
</feature>
<feature type="chain" id="PRO_5003409470" description="Extracellular serine-rich protein" evidence="3">
    <location>
        <begin position="24"/>
        <end position="404"/>
    </location>
</feature>
<evidence type="ECO:0000313" key="4">
    <source>
        <dbReference type="EMBL" id="EGS19129.1"/>
    </source>
</evidence>
<feature type="compositionally biased region" description="Low complexity" evidence="1">
    <location>
        <begin position="195"/>
        <end position="207"/>
    </location>
</feature>
<keyword evidence="2" id="KW-1133">Transmembrane helix</keyword>
<reference evidence="4 5" key="1">
    <citation type="journal article" date="2011" name="Cell">
        <title>Insight into structure and assembly of the nuclear pore complex by utilizing the genome of a eukaryotic thermophile.</title>
        <authorList>
            <person name="Amlacher S."/>
            <person name="Sarges P."/>
            <person name="Flemming D."/>
            <person name="van Noort V."/>
            <person name="Kunze R."/>
            <person name="Devos D.P."/>
            <person name="Arumugam M."/>
            <person name="Bork P."/>
            <person name="Hurt E."/>
        </authorList>
    </citation>
    <scope>NUCLEOTIDE SEQUENCE [LARGE SCALE GENOMIC DNA]</scope>
    <source>
        <strain evidence="5">DSM 1495 / CBS 144.50 / IMI 039719</strain>
    </source>
</reference>
<feature type="region of interest" description="Disordered" evidence="1">
    <location>
        <begin position="26"/>
        <end position="52"/>
    </location>
</feature>
<feature type="region of interest" description="Disordered" evidence="1">
    <location>
        <begin position="380"/>
        <end position="404"/>
    </location>
</feature>
<keyword evidence="5" id="KW-1185">Reference proteome</keyword>
<dbReference type="GeneID" id="18259792"/>
<dbReference type="InterPro" id="IPR008972">
    <property type="entry name" value="Cupredoxin"/>
</dbReference>
<keyword evidence="2" id="KW-0472">Membrane</keyword>
<evidence type="ECO:0000313" key="5">
    <source>
        <dbReference type="Proteomes" id="UP000008066"/>
    </source>
</evidence>
<organism evidence="5">
    <name type="scientific">Chaetomium thermophilum (strain DSM 1495 / CBS 144.50 / IMI 039719)</name>
    <name type="common">Thermochaetoides thermophila</name>
    <dbReference type="NCBI Taxonomy" id="759272"/>
    <lineage>
        <taxon>Eukaryota</taxon>
        <taxon>Fungi</taxon>
        <taxon>Dikarya</taxon>
        <taxon>Ascomycota</taxon>
        <taxon>Pezizomycotina</taxon>
        <taxon>Sordariomycetes</taxon>
        <taxon>Sordariomycetidae</taxon>
        <taxon>Sordariales</taxon>
        <taxon>Chaetomiaceae</taxon>
        <taxon>Thermochaetoides</taxon>
    </lineage>
</organism>
<dbReference type="OMA" id="DSCIGNG"/>
<sequence>MVSLRLVPLAISAALALAGMTIADHDHDEETTTTREYEPTKTGDSESTKTTTRTPATITITVGQVSHKFDPQEVKAKPGDTVRFVFAAGGHRVVQAAFKSPCVPYNWTSRVHGFDSGVIDPSQDPDAKPWDLRINDTEPVFFYCAAPESCIKHHMIGVINPNRTWSFAEQLNYAQKAEFQLAPGDPWPSEGAGSGALPTATSSSASPNEQDKDDDDSSGLSTGAIAGIAIGGSAVLLGAGALIYLCGRRGGFDKAYRKAFFLNPSTAHPGSDSFSPRSPNMIEANYANTVGAGGAGNALNSPKSPGQESSVLSTYGAPAGYEHLRNSMASSPPFSSIPSSPQGMPVVPGPGQGNGGLYAGYDTAYQGAYPQAGQRQYAAYAPAPAELPGTEVPAPTRSPPPGYK</sequence>
<dbReference type="KEGG" id="cthr:CTHT_0057540"/>
<feature type="region of interest" description="Disordered" evidence="1">
    <location>
        <begin position="182"/>
        <end position="219"/>
    </location>
</feature>
<keyword evidence="2" id="KW-0812">Transmembrane</keyword>
<feature type="region of interest" description="Disordered" evidence="1">
    <location>
        <begin position="327"/>
        <end position="359"/>
    </location>
</feature>
<gene>
    <name evidence="4" type="ORF">CTHT_0057540</name>
</gene>
<dbReference type="AlphaFoldDB" id="G0SCK3"/>
<feature type="compositionally biased region" description="Basic and acidic residues" evidence="1">
    <location>
        <begin position="26"/>
        <end position="47"/>
    </location>
</feature>
<feature type="compositionally biased region" description="Low complexity" evidence="1">
    <location>
        <begin position="327"/>
        <end position="346"/>
    </location>
</feature>
<evidence type="ECO:0000256" key="2">
    <source>
        <dbReference type="SAM" id="Phobius"/>
    </source>
</evidence>
<dbReference type="Proteomes" id="UP000008066">
    <property type="component" value="Unassembled WGS sequence"/>
</dbReference>
<proteinExistence type="predicted"/>
<evidence type="ECO:0000256" key="3">
    <source>
        <dbReference type="SAM" id="SignalP"/>
    </source>
</evidence>
<dbReference type="EMBL" id="GL988045">
    <property type="protein sequence ID" value="EGS19129.1"/>
    <property type="molecule type" value="Genomic_DNA"/>
</dbReference>
<dbReference type="Gene3D" id="2.60.40.420">
    <property type="entry name" value="Cupredoxins - blue copper proteins"/>
    <property type="match status" value="1"/>
</dbReference>
<dbReference type="PANTHER" id="PTHR34883">
    <property type="entry name" value="SERINE-RICH PROTEIN, PUTATIVE-RELATED-RELATED"/>
    <property type="match status" value="1"/>
</dbReference>